<dbReference type="PANTHER" id="PTHR36434">
    <property type="entry name" value="MEMBRANE PROTEASE YUGP-RELATED"/>
    <property type="match status" value="1"/>
</dbReference>
<feature type="transmembrane region" description="Helical" evidence="1">
    <location>
        <begin position="123"/>
        <end position="143"/>
    </location>
</feature>
<sequence length="232" mass="25047">MMMPMLGLDWTMIILFPAILLAMWAQARVKNAFATYSRVHSRSGLTAREAARRILDSYGLSGVPIRQVPGQLTDHYDPRDRSLSLSEPVYDSTSIAAIGVAAHEVGHAVQHATGYAPLQIRNAVVPLLSLSSSAAMPLFFIGLLSASNTLMNIGILLFVGVLAFHLITLPVEFDASNRALKVLATNGMMTQDEVGGARKVLNAAAMTYVSATLMAALQLVRLLALRNSRSRD</sequence>
<protein>
    <submittedName>
        <fullName evidence="2">Zinc metallopeptidase</fullName>
    </submittedName>
</protein>
<proteinExistence type="predicted"/>
<name>A0A6L5YBX0_9BACT</name>
<reference evidence="2 3" key="1">
    <citation type="submission" date="2019-08" db="EMBL/GenBank/DDBJ databases">
        <title>In-depth cultivation of the pig gut microbiome towards novel bacterial diversity and tailored functional studies.</title>
        <authorList>
            <person name="Wylensek D."/>
            <person name="Hitch T.C.A."/>
            <person name="Clavel T."/>
        </authorList>
    </citation>
    <scope>NUCLEOTIDE SEQUENCE [LARGE SCALE GENOMIC DNA]</scope>
    <source>
        <strain evidence="2 3">SM-530-WT-4B</strain>
    </source>
</reference>
<evidence type="ECO:0000313" key="3">
    <source>
        <dbReference type="Proteomes" id="UP000473699"/>
    </source>
</evidence>
<evidence type="ECO:0000256" key="1">
    <source>
        <dbReference type="SAM" id="Phobius"/>
    </source>
</evidence>
<dbReference type="AlphaFoldDB" id="A0A6L5YBX0"/>
<gene>
    <name evidence="2" type="ORF">FYJ74_07310</name>
</gene>
<dbReference type="Pfam" id="PF04298">
    <property type="entry name" value="Zn_peptidase_2"/>
    <property type="match status" value="1"/>
</dbReference>
<dbReference type="PANTHER" id="PTHR36434:SF1">
    <property type="entry name" value="MEMBRANE PROTEASE YUGP-RELATED"/>
    <property type="match status" value="1"/>
</dbReference>
<feature type="transmembrane region" description="Helical" evidence="1">
    <location>
        <begin position="205"/>
        <end position="224"/>
    </location>
</feature>
<keyword evidence="1" id="KW-0472">Membrane</keyword>
<keyword evidence="3" id="KW-1185">Reference proteome</keyword>
<organism evidence="2 3">
    <name type="scientific">Pyramidobacter porci</name>
    <dbReference type="NCBI Taxonomy" id="2605789"/>
    <lineage>
        <taxon>Bacteria</taxon>
        <taxon>Thermotogati</taxon>
        <taxon>Synergistota</taxon>
        <taxon>Synergistia</taxon>
        <taxon>Synergistales</taxon>
        <taxon>Dethiosulfovibrionaceae</taxon>
        <taxon>Pyramidobacter</taxon>
    </lineage>
</organism>
<feature type="transmembrane region" description="Helical" evidence="1">
    <location>
        <begin position="150"/>
        <end position="171"/>
    </location>
</feature>
<evidence type="ECO:0000313" key="2">
    <source>
        <dbReference type="EMBL" id="MST55836.1"/>
    </source>
</evidence>
<dbReference type="Proteomes" id="UP000473699">
    <property type="component" value="Unassembled WGS sequence"/>
</dbReference>
<keyword evidence="1" id="KW-1133">Transmembrane helix</keyword>
<comment type="caution">
    <text evidence="2">The sequence shown here is derived from an EMBL/GenBank/DDBJ whole genome shotgun (WGS) entry which is preliminary data.</text>
</comment>
<accession>A0A6L5YBX0</accession>
<dbReference type="InterPro" id="IPR007395">
    <property type="entry name" value="Zn_peptidase_2"/>
</dbReference>
<keyword evidence="1" id="KW-0812">Transmembrane</keyword>
<dbReference type="EMBL" id="VUNH01000007">
    <property type="protein sequence ID" value="MST55836.1"/>
    <property type="molecule type" value="Genomic_DNA"/>
</dbReference>